<evidence type="ECO:0000313" key="1">
    <source>
        <dbReference type="EMBL" id="CBI05240.1"/>
    </source>
</evidence>
<organism evidence="1">
    <name type="scientific">mine drainage metagenome</name>
    <dbReference type="NCBI Taxonomy" id="410659"/>
    <lineage>
        <taxon>unclassified sequences</taxon>
        <taxon>metagenomes</taxon>
        <taxon>ecological metagenomes</taxon>
    </lineage>
</organism>
<gene>
    <name evidence="1" type="ORF">CARN5_1269</name>
</gene>
<dbReference type="AlphaFoldDB" id="E6QDG4"/>
<dbReference type="EMBL" id="CABP01000105">
    <property type="protein sequence ID" value="CBI05240.1"/>
    <property type="molecule type" value="Genomic_DNA"/>
</dbReference>
<reference evidence="1" key="1">
    <citation type="submission" date="2009-10" db="EMBL/GenBank/DDBJ databases">
        <title>Diversity of trophic interactions inside an arsenic-rich microbial ecosystem.</title>
        <authorList>
            <person name="Bertin P.N."/>
            <person name="Heinrich-Salmeron A."/>
            <person name="Pelletier E."/>
            <person name="Goulhen-Chollet F."/>
            <person name="Arsene-Ploetze F."/>
            <person name="Gallien S."/>
            <person name="Calteau A."/>
            <person name="Vallenet D."/>
            <person name="Casiot C."/>
            <person name="Chane-Woon-Ming B."/>
            <person name="Giloteaux L."/>
            <person name="Barakat M."/>
            <person name="Bonnefoy V."/>
            <person name="Bruneel O."/>
            <person name="Chandler M."/>
            <person name="Cleiss J."/>
            <person name="Duran R."/>
            <person name="Elbaz-Poulichet F."/>
            <person name="Fonknechten N."/>
            <person name="Lauga B."/>
            <person name="Mornico D."/>
            <person name="Ortet P."/>
            <person name="Schaeffer C."/>
            <person name="Siguier P."/>
            <person name="Alexander Thil Smith A."/>
            <person name="Van Dorsselaer A."/>
            <person name="Weissenbach J."/>
            <person name="Medigue C."/>
            <person name="Le Paslier D."/>
        </authorList>
    </citation>
    <scope>NUCLEOTIDE SEQUENCE</scope>
</reference>
<comment type="caution">
    <text evidence="1">The sequence shown here is derived from an EMBL/GenBank/DDBJ whole genome shotgun (WGS) entry which is preliminary data.</text>
</comment>
<accession>E6QDG4</accession>
<name>E6QDG4_9ZZZZ</name>
<sequence length="494" mass="52472">MRHGPRKRHHPLWLGVALAFSPFALAGAATLPPPLAISSIPLISVQYGAPQVLFVLDNSQSMDGNLAGAIMTGSGTATDGSDNPIDLNSSSPADYTVPAGFTAPVSGATSGTTPYTVNGTDNSASRLNVAKEAIQQSYNQWNGVMDFGLMDYGVKGTPAVYTTWVYYMSGPDGFAFGTSSTAPTQTAGGLTVQLQSVPNPCYYATTQATTSCQDIHAYFAGKGVSGSFSDPWLYIQDTSDAPDINDVLYSLSNRQTKYGSPSNFITYAGPHPTSPYTGYTLQNYNNGTISESYNRSTIPGPFGTSPTNAGYVPYSPQVWYSERGFGYDNNITNSGSLPISIQKSTATQGQFFAAQLAPETNTNSSEIKADAVNAPMAGTLTSAYDYLTGASGPKLPSSTCTSKKYVVLVTDGLPTVDNNGGLWPPLGLPFTHKYYPSSSSLRAKPSQRVRSCAYPCHIIWWPGGGSLARPICPPRRATRRTASPMCMGPVSRFF</sequence>
<proteinExistence type="predicted"/>
<protein>
    <submittedName>
        <fullName evidence="1">Type IV fimbrial biogenesis PilY1-related protein</fullName>
    </submittedName>
</protein>